<name>A0A246JLX4_9BURK</name>
<accession>A0A246JLX4</accession>
<dbReference type="RefSeq" id="WP_088382799.1">
    <property type="nucleotide sequence ID" value="NZ_NIOF01000001.1"/>
</dbReference>
<organism evidence="1 2">
    <name type="scientific">Roseateles aquatilis</name>
    <dbReference type="NCBI Taxonomy" id="431061"/>
    <lineage>
        <taxon>Bacteria</taxon>
        <taxon>Pseudomonadati</taxon>
        <taxon>Pseudomonadota</taxon>
        <taxon>Betaproteobacteria</taxon>
        <taxon>Burkholderiales</taxon>
        <taxon>Sphaerotilaceae</taxon>
        <taxon>Roseateles</taxon>
    </lineage>
</organism>
<dbReference type="EMBL" id="NIOF01000001">
    <property type="protein sequence ID" value="OWQ93654.1"/>
    <property type="molecule type" value="Genomic_DNA"/>
</dbReference>
<keyword evidence="2" id="KW-1185">Reference proteome</keyword>
<sequence length="586" mass="64731">MTPEVSLAFALQSSPGVYALLLGSGVSRAARIPTGWEVVLDLVRKLAGAQGADCEPDPAAWYEATYGVQPGYSQLLDALAKTPSERQQLLRTYFEPSDEERKEGAKAPTKAHRAIANLMASGQIRVVLTTNFDRLMERALEDVGVAPTVISTPDQIEGAVPLAHIKACVVKLHGDYLDTRILNTPEELATYDGRLDRLLDRVFDEFGLIVCGWSADWDDALRAAIERAPSRRYSTFFAARGEPGERAAALLARRGGQHISIADADTFFDGLEQKVRAIEQFSQPHPISVKAAVAACKRYLAEPDSSRIRLADLIADESRQVGKELTSARLAENSVDVNTASVTARVRQYEGICHTLSALSFEIGRWGTPQAVAFLAAAQRRLFSMKASQGLTLWLAYQGYPVTLMTYSALLGASFDGRCDVVATLLNNELEAPSRQPVLAVDVAPPFCLLSDDPQRWGQLLEGKEKRHAPLNDWLADLLWDRFGAEFDSRKDFELRFDWVEVVLAIANHKLCPPVFNKEFHPPGCYGYRTSNRERVVQRIKGSLELHGAQSPYVTSRLFGDTVLEVQQAIAAFEAWAAKLNGRWGW</sequence>
<dbReference type="Pfam" id="PF13289">
    <property type="entry name" value="SIR2_2"/>
    <property type="match status" value="1"/>
</dbReference>
<dbReference type="AlphaFoldDB" id="A0A246JLX4"/>
<evidence type="ECO:0000313" key="2">
    <source>
        <dbReference type="Proteomes" id="UP000197468"/>
    </source>
</evidence>
<dbReference type="OrthoDB" id="530017at2"/>
<proteinExistence type="predicted"/>
<evidence type="ECO:0000313" key="1">
    <source>
        <dbReference type="EMBL" id="OWQ93654.1"/>
    </source>
</evidence>
<protein>
    <submittedName>
        <fullName evidence="1">Uncharacterized protein</fullName>
    </submittedName>
</protein>
<comment type="caution">
    <text evidence="1">The sequence shown here is derived from an EMBL/GenBank/DDBJ whole genome shotgun (WGS) entry which is preliminary data.</text>
</comment>
<dbReference type="InterPro" id="IPR029035">
    <property type="entry name" value="DHS-like_NAD/FAD-binding_dom"/>
</dbReference>
<dbReference type="SUPFAM" id="SSF52467">
    <property type="entry name" value="DHS-like NAD/FAD-binding domain"/>
    <property type="match status" value="1"/>
</dbReference>
<dbReference type="Gene3D" id="3.40.50.1220">
    <property type="entry name" value="TPP-binding domain"/>
    <property type="match status" value="1"/>
</dbReference>
<dbReference type="Proteomes" id="UP000197468">
    <property type="component" value="Unassembled WGS sequence"/>
</dbReference>
<reference evidence="1 2" key="1">
    <citation type="journal article" date="2008" name="Int. J. Syst. Evol. Microbiol.">
        <title>Description of Roseateles aquatilis sp. nov. and Roseateles terrae sp. nov., in the class Betaproteobacteria, and emended description of the genus Roseateles.</title>
        <authorList>
            <person name="Gomila M."/>
            <person name="Bowien B."/>
            <person name="Falsen E."/>
            <person name="Moore E.R."/>
            <person name="Lalucat J."/>
        </authorList>
    </citation>
    <scope>NUCLEOTIDE SEQUENCE [LARGE SCALE GENOMIC DNA]</scope>
    <source>
        <strain evidence="1 2">CCUG 48205</strain>
    </source>
</reference>
<gene>
    <name evidence="1" type="ORF">CDN99_04135</name>
</gene>